<sequence>MKRLEPRPVERRKLSHEVLDRLIAAIEARQFPPGSQLPAERELMQMLGVGRPAIREAMQSLQQMGLIRISHGERARVIQPSAETIIEQISGAMLQLLANSPRGLDELKEARLLFEVGLARVATMRATREGLAALREALAACHDSRGDAPRFIAADMEFHRRIAEMTGNSLITAVCQGLASWMMRFKRDLVSARGAERLTLAEHDRIYRAIAAGDADAAAVAMTEHLSRANALYSALMNEAATPETEQPSLA</sequence>
<name>A5FXF0_ACICJ</name>
<dbReference type="PANTHER" id="PTHR43537">
    <property type="entry name" value="TRANSCRIPTIONAL REGULATOR, GNTR FAMILY"/>
    <property type="match status" value="1"/>
</dbReference>
<dbReference type="RefSeq" id="WP_007423175.1">
    <property type="nucleotide sequence ID" value="NC_009484.1"/>
</dbReference>
<reference evidence="5 6" key="1">
    <citation type="submission" date="2007-05" db="EMBL/GenBank/DDBJ databases">
        <title>Complete sequence of chromosome of Acidiphilium cryptum JF-5.</title>
        <authorList>
            <consortium name="US DOE Joint Genome Institute"/>
            <person name="Copeland A."/>
            <person name="Lucas S."/>
            <person name="Lapidus A."/>
            <person name="Barry K."/>
            <person name="Detter J.C."/>
            <person name="Glavina del Rio T."/>
            <person name="Hammon N."/>
            <person name="Israni S."/>
            <person name="Dalin E."/>
            <person name="Tice H."/>
            <person name="Pitluck S."/>
            <person name="Sims D."/>
            <person name="Brettin T."/>
            <person name="Bruce D."/>
            <person name="Han C."/>
            <person name="Schmutz J."/>
            <person name="Larimer F."/>
            <person name="Land M."/>
            <person name="Hauser L."/>
            <person name="Kyrpides N."/>
            <person name="Kim E."/>
            <person name="Magnuson T."/>
            <person name="Richardson P."/>
        </authorList>
    </citation>
    <scope>NUCLEOTIDE SEQUENCE [LARGE SCALE GENOMIC DNA]</scope>
    <source>
        <strain evidence="5 6">JF-5</strain>
    </source>
</reference>
<dbReference type="Proteomes" id="UP000000245">
    <property type="component" value="Chromosome"/>
</dbReference>
<dbReference type="InterPro" id="IPR036390">
    <property type="entry name" value="WH_DNA-bd_sf"/>
</dbReference>
<evidence type="ECO:0000256" key="1">
    <source>
        <dbReference type="ARBA" id="ARBA00023015"/>
    </source>
</evidence>
<accession>A5FXF0</accession>
<feature type="domain" description="HTH gntR-type" evidence="4">
    <location>
        <begin position="12"/>
        <end position="80"/>
    </location>
</feature>
<evidence type="ECO:0000313" key="6">
    <source>
        <dbReference type="Proteomes" id="UP000000245"/>
    </source>
</evidence>
<dbReference type="InterPro" id="IPR000524">
    <property type="entry name" value="Tscrpt_reg_HTH_GntR"/>
</dbReference>
<dbReference type="Pfam" id="PF07729">
    <property type="entry name" value="FCD"/>
    <property type="match status" value="1"/>
</dbReference>
<dbReference type="Pfam" id="PF00392">
    <property type="entry name" value="GntR"/>
    <property type="match status" value="1"/>
</dbReference>
<dbReference type="eggNOG" id="COG2186">
    <property type="taxonomic scope" value="Bacteria"/>
</dbReference>
<dbReference type="Gene3D" id="1.20.120.530">
    <property type="entry name" value="GntR ligand-binding domain-like"/>
    <property type="match status" value="1"/>
</dbReference>
<dbReference type="SMART" id="SM00345">
    <property type="entry name" value="HTH_GNTR"/>
    <property type="match status" value="1"/>
</dbReference>
<protein>
    <submittedName>
        <fullName evidence="5">Transcriptional regulator, GntR family</fullName>
    </submittedName>
</protein>
<dbReference type="SUPFAM" id="SSF46785">
    <property type="entry name" value="Winged helix' DNA-binding domain"/>
    <property type="match status" value="1"/>
</dbReference>
<dbReference type="InterPro" id="IPR008920">
    <property type="entry name" value="TF_FadR/GntR_C"/>
</dbReference>
<keyword evidence="6" id="KW-1185">Reference proteome</keyword>
<dbReference type="InterPro" id="IPR036388">
    <property type="entry name" value="WH-like_DNA-bd_sf"/>
</dbReference>
<dbReference type="SMART" id="SM00895">
    <property type="entry name" value="FCD"/>
    <property type="match status" value="1"/>
</dbReference>
<dbReference type="InterPro" id="IPR011711">
    <property type="entry name" value="GntR_C"/>
</dbReference>
<dbReference type="EMBL" id="CP000697">
    <property type="protein sequence ID" value="ABQ30282.1"/>
    <property type="molecule type" value="Genomic_DNA"/>
</dbReference>
<organism evidence="5 6">
    <name type="scientific">Acidiphilium cryptum (strain JF-5)</name>
    <dbReference type="NCBI Taxonomy" id="349163"/>
    <lineage>
        <taxon>Bacteria</taxon>
        <taxon>Pseudomonadati</taxon>
        <taxon>Pseudomonadota</taxon>
        <taxon>Alphaproteobacteria</taxon>
        <taxon>Acetobacterales</taxon>
        <taxon>Acidocellaceae</taxon>
        <taxon>Acidiphilium</taxon>
    </lineage>
</organism>
<dbReference type="KEGG" id="acr:Acry_1066"/>
<dbReference type="PRINTS" id="PR00035">
    <property type="entry name" value="HTHGNTR"/>
</dbReference>
<dbReference type="PROSITE" id="PS50949">
    <property type="entry name" value="HTH_GNTR"/>
    <property type="match status" value="1"/>
</dbReference>
<dbReference type="HOGENOM" id="CLU_017584_9_1_5"/>
<proteinExistence type="predicted"/>
<dbReference type="Gene3D" id="1.10.10.10">
    <property type="entry name" value="Winged helix-like DNA-binding domain superfamily/Winged helix DNA-binding domain"/>
    <property type="match status" value="1"/>
</dbReference>
<dbReference type="CDD" id="cd07377">
    <property type="entry name" value="WHTH_GntR"/>
    <property type="match status" value="1"/>
</dbReference>
<dbReference type="STRING" id="349163.Acry_1066"/>
<dbReference type="SUPFAM" id="SSF48008">
    <property type="entry name" value="GntR ligand-binding domain-like"/>
    <property type="match status" value="1"/>
</dbReference>
<dbReference type="AlphaFoldDB" id="A5FXF0"/>
<dbReference type="GO" id="GO:0003700">
    <property type="term" value="F:DNA-binding transcription factor activity"/>
    <property type="evidence" value="ECO:0007669"/>
    <property type="project" value="InterPro"/>
</dbReference>
<dbReference type="NCBIfam" id="NF003011">
    <property type="entry name" value="PRK03837.1"/>
    <property type="match status" value="1"/>
</dbReference>
<dbReference type="GO" id="GO:0003677">
    <property type="term" value="F:DNA binding"/>
    <property type="evidence" value="ECO:0007669"/>
    <property type="project" value="UniProtKB-KW"/>
</dbReference>
<evidence type="ECO:0000313" key="5">
    <source>
        <dbReference type="EMBL" id="ABQ30282.1"/>
    </source>
</evidence>
<keyword evidence="2" id="KW-0238">DNA-binding</keyword>
<evidence type="ECO:0000256" key="2">
    <source>
        <dbReference type="ARBA" id="ARBA00023125"/>
    </source>
</evidence>
<keyword evidence="3" id="KW-0804">Transcription</keyword>
<gene>
    <name evidence="5" type="ordered locus">Acry_1066</name>
</gene>
<evidence type="ECO:0000259" key="4">
    <source>
        <dbReference type="PROSITE" id="PS50949"/>
    </source>
</evidence>
<dbReference type="PANTHER" id="PTHR43537:SF53">
    <property type="entry name" value="HTH-TYPE TRANSCRIPTIONAL REPRESSOR NANR"/>
    <property type="match status" value="1"/>
</dbReference>
<evidence type="ECO:0000256" key="3">
    <source>
        <dbReference type="ARBA" id="ARBA00023163"/>
    </source>
</evidence>
<keyword evidence="1" id="KW-0805">Transcription regulation</keyword>